<protein>
    <submittedName>
        <fullName evidence="7">LCCL domain containing protein</fullName>
    </submittedName>
</protein>
<evidence type="ECO:0000256" key="2">
    <source>
        <dbReference type="PROSITE-ProRule" id="PRU00152"/>
    </source>
</evidence>
<dbReference type="Gene3D" id="2.60.60.20">
    <property type="entry name" value="PLAT/LH2 domain"/>
    <property type="match status" value="1"/>
</dbReference>
<dbReference type="SMART" id="SM00603">
    <property type="entry name" value="LCCL"/>
    <property type="match status" value="4"/>
</dbReference>
<evidence type="ECO:0000259" key="5">
    <source>
        <dbReference type="PROSITE" id="PS50287"/>
    </source>
</evidence>
<sequence length="1290" mass="140818">MSRGLCICSRRTVWALCTFIIAFFFRCTTSEEWCKVATLGLEPRYEQCLPDGDTLVYYNIEVVPLHTEDVNISNDVRIKIIGDGRETKAITIASSDGTHRRLNVERIDVGDPRAIELDSGSSEWSCERIIISRESKYWIFDCVADTSSEHGDDNPRYLLSGNKAYTISIQTGSHKDSGTSGTVSLMLLGTLGRSNTKVMGANFYTGSYLTFVVKAADVGELNGVLLSNSATSDPWYCEYVRVLTASDTVRSFPIKRWVGAPYEATVEVTTSEGTSVSNFNETTPMDIQCHTRAVDIYSGPVKKPFNITVRCPMNCQSSALMHVVGSSLHHSSASICTSALFDGVLSPSGMIDLLGYYACFPGGEVVVSIVGPVSQYFSAVNPDNHMESEEYDPSPEKPYYSFFTFLNESIDNIDSNVRLVDGMFRCFSSLVFSAFGALSSFGRLEVLKNGKWGTVCNKGKFGAFNEEAAKFVCRKLGFKHGIHVLEKCSSVNDQNLCVPRGYHVSYAGLMVGHLLCMHNALQCLGTEDDISNCIIEEPTVDCLSHKDDVIIKCTNSTSHDGVAFGTLRLVDASGVPTATGTGRLEFYNNGFGSVCNESWNKTAAKIACQEMGYTGLHNGGLADHECSDVHGVNLCAPMTHKIAAAGFKCTGLEKMLGQCSHDSEDDIYCMHEQDVVLSCAGNGDPSEFRHKRRVEPFTPVMKKLKRTVNLTCYDNLSSHVEFQMKFGEYAVAMCPSGCKTDPAALKGTYIYTEDSSICKAAIHSGVIDDSGGEIVVIRAITQSTFYSSVMNGVTSLGSHQITTEFKAGAFLVSRATKHILSKQMKLHRPSAANADPKPLTGQDATPGPPRLRWLPDLGWKGFNGNALDFVNLHNYPNSDKVKVLRDFTFILQITATELLGKWSTLFSFQSCGGLTCAIDNMGEVVLEENCKPELFKTSFFPQIGSFIALPERTTIGIVYYRLTRDIGFFVDGKLIASRPTSFDFSLQGDLVLGKSAEIDSDFFIGQILSLEIFDYVMSPDQVEHYSRLLQASSDNRINSRHSPTRMTVDGNLCLSSCVKMRAPSQNAGLLAGPTNPAIHLGCHDSLENERFNGATGHEFLVSCGKSCMDPDLVLNGSKVYTPDSSICKAAIHCGAIPKEGGEAVVTILHGRDSYDHCLGHYGVLSNKSSIPHMRSFSVRRAPKVLTLSCQDTAIFVLKMHPGTRMLLQCPPGCRDFLPARVFGSGIYNPVSSLCQAAIHSGHLDNTMGEVEIEVLGSQESFPGSTAHGITSLASGQYLKSFRVLKGTRNS</sequence>
<dbReference type="PANTHER" id="PTHR31331:SF1">
    <property type="entry name" value="CYSTEINE RICH SECRETORY PROTEIN LCCL DOMAIN CONTAINING 2"/>
    <property type="match status" value="1"/>
</dbReference>
<dbReference type="InterPro" id="IPR051957">
    <property type="entry name" value="CRISP-LCCL_domain"/>
</dbReference>
<dbReference type="PROSITE" id="PS50095">
    <property type="entry name" value="PLAT"/>
    <property type="match status" value="1"/>
</dbReference>
<keyword evidence="8" id="KW-1185">Reference proteome</keyword>
<dbReference type="Gene3D" id="2.60.120.200">
    <property type="match status" value="1"/>
</dbReference>
<dbReference type="PIRSF" id="PIRSF037512">
    <property type="entry name" value="PxSR"/>
    <property type="match status" value="1"/>
</dbReference>
<feature type="domain" description="LCCL" evidence="6">
    <location>
        <begin position="1183"/>
        <end position="1281"/>
    </location>
</feature>
<dbReference type="SUPFAM" id="SSF56487">
    <property type="entry name" value="SRCR-like"/>
    <property type="match status" value="2"/>
</dbReference>
<dbReference type="Pfam" id="PF03815">
    <property type="entry name" value="LCCL"/>
    <property type="match status" value="4"/>
</dbReference>
<proteinExistence type="predicted"/>
<dbReference type="SUPFAM" id="SSF49899">
    <property type="entry name" value="Concanavalin A-like lectins/glucanases"/>
    <property type="match status" value="1"/>
</dbReference>
<dbReference type="InterPro" id="IPR036609">
    <property type="entry name" value="LCCL_sf"/>
</dbReference>
<comment type="caution">
    <text evidence="2">Lacks conserved residue(s) required for the propagation of feature annotation.</text>
</comment>
<dbReference type="InterPro" id="IPR036772">
    <property type="entry name" value="SRCR-like_dom_sf"/>
</dbReference>
<dbReference type="InterPro" id="IPR036392">
    <property type="entry name" value="PLAT/LH2_dom_sf"/>
</dbReference>
<dbReference type="Gene3D" id="3.10.250.10">
    <property type="entry name" value="SRCR-like domain"/>
    <property type="match status" value="2"/>
</dbReference>
<accession>A0AAD9G6V9</accession>
<keyword evidence="3" id="KW-0732">Signal</keyword>
<dbReference type="EMBL" id="JAHBMH010000073">
    <property type="protein sequence ID" value="KAK1932906.1"/>
    <property type="molecule type" value="Genomic_DNA"/>
</dbReference>
<feature type="signal peptide" evidence="3">
    <location>
        <begin position="1"/>
        <end position="30"/>
    </location>
</feature>
<feature type="domain" description="SRCR" evidence="5">
    <location>
        <begin position="417"/>
        <end position="554"/>
    </location>
</feature>
<keyword evidence="1" id="KW-1015">Disulfide bond</keyword>
<evidence type="ECO:0000313" key="8">
    <source>
        <dbReference type="Proteomes" id="UP001195914"/>
    </source>
</evidence>
<dbReference type="PROSITE" id="PS50820">
    <property type="entry name" value="LCCL"/>
    <property type="match status" value="4"/>
</dbReference>
<gene>
    <name evidence="7" type="ORF">X943_001339</name>
</gene>
<dbReference type="InterPro" id="IPR001024">
    <property type="entry name" value="PLAT/LH2_dom"/>
</dbReference>
<feature type="domain" description="LCCL" evidence="6">
    <location>
        <begin position="706"/>
        <end position="805"/>
    </location>
</feature>
<dbReference type="SUPFAM" id="SSF49723">
    <property type="entry name" value="Lipase/lipooxygenase domain (PLAT/LH2 domain)"/>
    <property type="match status" value="1"/>
</dbReference>
<dbReference type="PANTHER" id="PTHR31331">
    <property type="entry name" value="LCCL DOMAIN PROTEIN (AFU_ORTHOLOGUE AFUA_5G08630)"/>
    <property type="match status" value="1"/>
</dbReference>
<evidence type="ECO:0000256" key="1">
    <source>
        <dbReference type="ARBA" id="ARBA00023157"/>
    </source>
</evidence>
<dbReference type="InterPro" id="IPR001190">
    <property type="entry name" value="SRCR"/>
</dbReference>
<feature type="chain" id="PRO_5042029621" evidence="3">
    <location>
        <begin position="31"/>
        <end position="1290"/>
    </location>
</feature>
<dbReference type="InterPro" id="IPR017229">
    <property type="entry name" value="Scavenger_rcpt_PxSR"/>
</dbReference>
<name>A0AAD9G6V9_BABDI</name>
<reference evidence="7" key="1">
    <citation type="journal article" date="2014" name="Nucleic Acids Res.">
        <title>The evolutionary dynamics of variant antigen genes in Babesia reveal a history of genomic innovation underlying host-parasite interaction.</title>
        <authorList>
            <person name="Jackson A.P."/>
            <person name="Otto T.D."/>
            <person name="Darby A."/>
            <person name="Ramaprasad A."/>
            <person name="Xia D."/>
            <person name="Echaide I.E."/>
            <person name="Farber M."/>
            <person name="Gahlot S."/>
            <person name="Gamble J."/>
            <person name="Gupta D."/>
            <person name="Gupta Y."/>
            <person name="Jackson L."/>
            <person name="Malandrin L."/>
            <person name="Malas T.B."/>
            <person name="Moussa E."/>
            <person name="Nair M."/>
            <person name="Reid A.J."/>
            <person name="Sanders M."/>
            <person name="Sharma J."/>
            <person name="Tracey A."/>
            <person name="Quail M.A."/>
            <person name="Weir W."/>
            <person name="Wastling J.M."/>
            <person name="Hall N."/>
            <person name="Willadsen P."/>
            <person name="Lingelbach K."/>
            <person name="Shiels B."/>
            <person name="Tait A."/>
            <person name="Berriman M."/>
            <person name="Allred D.R."/>
            <person name="Pain A."/>
        </authorList>
    </citation>
    <scope>NUCLEOTIDE SEQUENCE</scope>
    <source>
        <strain evidence="7">1802A</strain>
    </source>
</reference>
<dbReference type="SUPFAM" id="SSF69848">
    <property type="entry name" value="LCCL domain"/>
    <property type="match status" value="4"/>
</dbReference>
<dbReference type="InterPro" id="IPR004043">
    <property type="entry name" value="LCCL"/>
</dbReference>
<dbReference type="InterPro" id="IPR013320">
    <property type="entry name" value="ConA-like_dom_sf"/>
</dbReference>
<dbReference type="GO" id="GO:0016020">
    <property type="term" value="C:membrane"/>
    <property type="evidence" value="ECO:0007669"/>
    <property type="project" value="InterPro"/>
</dbReference>
<dbReference type="Pfam" id="PF01477">
    <property type="entry name" value="PLAT"/>
    <property type="match status" value="1"/>
</dbReference>
<dbReference type="Gene3D" id="2.170.130.20">
    <property type="entry name" value="LCCL-like domain"/>
    <property type="match status" value="4"/>
</dbReference>
<feature type="domain" description="PLAT" evidence="4">
    <location>
        <begin position="163"/>
        <end position="272"/>
    </location>
</feature>
<dbReference type="SMART" id="SM00202">
    <property type="entry name" value="SR"/>
    <property type="match status" value="2"/>
</dbReference>
<feature type="domain" description="SRCR" evidence="5">
    <location>
        <begin position="567"/>
        <end position="680"/>
    </location>
</feature>
<dbReference type="Pfam" id="PF00530">
    <property type="entry name" value="SRCR"/>
    <property type="match status" value="2"/>
</dbReference>
<feature type="domain" description="LCCL" evidence="6">
    <location>
        <begin position="283"/>
        <end position="379"/>
    </location>
</feature>
<dbReference type="PROSITE" id="PS50287">
    <property type="entry name" value="SRCR_2"/>
    <property type="match status" value="2"/>
</dbReference>
<feature type="domain" description="LCCL" evidence="6">
    <location>
        <begin position="1101"/>
        <end position="1154"/>
    </location>
</feature>
<evidence type="ECO:0000259" key="6">
    <source>
        <dbReference type="PROSITE" id="PS50820"/>
    </source>
</evidence>
<organism evidence="7 8">
    <name type="scientific">Babesia divergens</name>
    <dbReference type="NCBI Taxonomy" id="32595"/>
    <lineage>
        <taxon>Eukaryota</taxon>
        <taxon>Sar</taxon>
        <taxon>Alveolata</taxon>
        <taxon>Apicomplexa</taxon>
        <taxon>Aconoidasida</taxon>
        <taxon>Piroplasmida</taxon>
        <taxon>Babesiidae</taxon>
        <taxon>Babesia</taxon>
    </lineage>
</organism>
<dbReference type="Proteomes" id="UP001195914">
    <property type="component" value="Unassembled WGS sequence"/>
</dbReference>
<reference evidence="7" key="2">
    <citation type="submission" date="2021-05" db="EMBL/GenBank/DDBJ databases">
        <authorList>
            <person name="Pain A."/>
        </authorList>
    </citation>
    <scope>NUCLEOTIDE SEQUENCE</scope>
    <source>
        <strain evidence="7">1802A</strain>
    </source>
</reference>
<comment type="caution">
    <text evidence="7">The sequence shown here is derived from an EMBL/GenBank/DDBJ whole genome shotgun (WGS) entry which is preliminary data.</text>
</comment>
<evidence type="ECO:0000256" key="3">
    <source>
        <dbReference type="SAM" id="SignalP"/>
    </source>
</evidence>
<evidence type="ECO:0000259" key="4">
    <source>
        <dbReference type="PROSITE" id="PS50095"/>
    </source>
</evidence>
<evidence type="ECO:0000313" key="7">
    <source>
        <dbReference type="EMBL" id="KAK1932906.1"/>
    </source>
</evidence>